<name>R9ZVY2_9CAUD</name>
<accession>R9ZVY2</accession>
<evidence type="ECO:0000313" key="2">
    <source>
        <dbReference type="Proteomes" id="UP000014730"/>
    </source>
</evidence>
<dbReference type="RefSeq" id="YP_008241757.1">
    <property type="nucleotide sequence ID" value="NC_021799.1"/>
</dbReference>
<gene>
    <name evidence="1" type="ORF">Phi19:1_gp064</name>
</gene>
<evidence type="ECO:0000313" key="1">
    <source>
        <dbReference type="EMBL" id="AGO47354.1"/>
    </source>
</evidence>
<keyword evidence="2" id="KW-1185">Reference proteome</keyword>
<dbReference type="EMBL" id="KC821607">
    <property type="protein sequence ID" value="AGO47354.1"/>
    <property type="molecule type" value="Genomic_DNA"/>
</dbReference>
<proteinExistence type="predicted"/>
<reference evidence="1 2" key="1">
    <citation type="journal article" date="2013" name="Proc. Natl. Acad. Sci. U.S.A.">
        <title>Twelve previously unknown phage genera are ubiquitous in global oceans.</title>
        <authorList>
            <person name="Holmfeldt K."/>
            <person name="Solonenko N."/>
            <person name="Shah M."/>
            <person name="Corrier K."/>
            <person name="Riemann L."/>
            <person name="Verberkmoes N.C."/>
            <person name="Sullivan M.B."/>
        </authorList>
    </citation>
    <scope>NUCLEOTIDE SEQUENCE [LARGE SCALE GENOMIC DNA]</scope>
    <source>
        <strain evidence="1">Phi19:1</strain>
    </source>
</reference>
<reference evidence="2" key="2">
    <citation type="submission" date="2013-03" db="EMBL/GenBank/DDBJ databases">
        <title>The Cellulophaga phages: a novel, diverse, and globally ubiquitous model system.</title>
        <authorList>
            <person name="Holmfeldt K."/>
            <person name="Solonenko N."/>
            <person name="Shah M."/>
            <person name="Corrier K."/>
            <person name="Riemann L."/>
            <person name="VerBerkmoes N.C."/>
            <person name="Sullivan M.B."/>
        </authorList>
    </citation>
    <scope>NUCLEOTIDE SEQUENCE [LARGE SCALE GENOMIC DNA]</scope>
</reference>
<dbReference type="Proteomes" id="UP000014730">
    <property type="component" value="Segment"/>
</dbReference>
<organism evidence="1 2">
    <name type="scientific">Cellulophaga phage phi19:1</name>
    <dbReference type="NCBI Taxonomy" id="1327970"/>
    <lineage>
        <taxon>Viruses</taxon>
        <taxon>Duplodnaviria</taxon>
        <taxon>Heunggongvirae</taxon>
        <taxon>Uroviricota</taxon>
        <taxon>Caudoviricetes</taxon>
        <taxon>Assiduviridae</taxon>
        <taxon>Cellubavirus</taxon>
        <taxon>Cellubavirus phi19una</taxon>
    </lineage>
</organism>
<dbReference type="GeneID" id="16880864"/>
<sequence>MEEHDKDKLYIKIIEDYHLNKKFVDDVRKEVHDTIMHFEEKDVYFNHFKYAIDIHNEKGNEDFTISFIQQLFKYIREGKIKIE</sequence>
<protein>
    <submittedName>
        <fullName evidence="1">Uncharacterized protein</fullName>
    </submittedName>
</protein>
<dbReference type="KEGG" id="vg:16880864"/>